<proteinExistence type="predicted"/>
<dbReference type="Gene3D" id="3.10.10.10">
    <property type="entry name" value="HIV Type 1 Reverse Transcriptase, subunit A, domain 1"/>
    <property type="match status" value="1"/>
</dbReference>
<dbReference type="Pfam" id="PF13650">
    <property type="entry name" value="Asp_protease_2"/>
    <property type="match status" value="1"/>
</dbReference>
<evidence type="ECO:0000259" key="3">
    <source>
        <dbReference type="Pfam" id="PF17919"/>
    </source>
</evidence>
<dbReference type="Gene3D" id="1.10.340.70">
    <property type="match status" value="1"/>
</dbReference>
<dbReference type="Proteomes" id="UP000228380">
    <property type="component" value="Unplaced"/>
</dbReference>
<dbReference type="OrthoDB" id="674712at2759"/>
<evidence type="ECO:0000259" key="4">
    <source>
        <dbReference type="Pfam" id="PF17921"/>
    </source>
</evidence>
<sequence>MQLGQLANSINFRGQGNLPSKTEVNPKEHCKAVTLRSGKQLGQVSGETIVGDKVDYEEVNKKVSEEVEDLAKTPSPLPPVEPYVPPIPFPQRLKQNKIDQQFEKFLKVFRQLHINIPFADALAQIPAYTKFLKEIMSKKRKLEDFETIALTEECSAIIQNKLPPKLRDPGSFSIPCTIGDVDFSRALCDLGASVSLMPLFVSRKLGLKELKPTTISLQLADRSVKYPLGILENVLIKVKKFIIPVDFIVLEMEEDTEIPIILGRPFLATAGAIIDVKNGRLTLKVGEEEVEFNLFEATKYPSFTDHVFRVDVVDESTREVFRAENTKEPLETCLVSAGTSKDDNLEVAKVACALEATCPKTKKRGIYFEDIGKGKPPPPPSNVKAPVLELKPLPSHLRYAFLGENNTLPVIVSVSLSDEQLDKLIRILRLRKKAIGWTISDLRGISPSLCMHRILMEDNHKPIVENQRRLNPNMKEVVRAEVLKWLDAGIIYPISDSSWISPVQVVPKKGGMTVVHNENNELIPTRTVTGWRVCIDYRKLNSVTRKDHFPLPFLDQVLERLAGYAYYCFLDGYSGYNQISISPEDQEKTTFTCPYGTFAFRRMPFGLCNAPATFQRCMMAIFSDFVEKIMEVFMDDFSIFGSSFDSCLDNLSRVLQRCEETNLDVVFDFDKDCLNAFNRLKQELVSEPIMAAPDWSLPFELMCDASDFALGSKVIVYTDHSAIKYLLKKKHAKPRLIRWVLLLQEFDLEIRDKRGMENVVADHLSRLEGQSRADEVPINESFPDEQLLAVSVIPWYADLVNYLVSGIVPPDLSYHQKKKFLWDVKHYFWEEPLLYKHCADGMIRRCVPQDEMQDILDHCHSLECGGHFSTSKTVAKVWQSGFYWPTMYQDTRQYVSMCDRCQGWQHFKKE</sequence>
<dbReference type="InterPro" id="IPR043128">
    <property type="entry name" value="Rev_trsase/Diguanyl_cyclase"/>
</dbReference>
<dbReference type="RefSeq" id="XP_038978818.1">
    <property type="nucleotide sequence ID" value="XM_039122890.1"/>
</dbReference>
<evidence type="ECO:0000313" key="5">
    <source>
        <dbReference type="Proteomes" id="UP000228380"/>
    </source>
</evidence>
<dbReference type="AlphaFoldDB" id="A0A8B9A4P8"/>
<evidence type="ECO:0000259" key="2">
    <source>
        <dbReference type="Pfam" id="PF00078"/>
    </source>
</evidence>
<dbReference type="Pfam" id="PF17919">
    <property type="entry name" value="RT_RNaseH_2"/>
    <property type="match status" value="1"/>
</dbReference>
<feature type="domain" description="Reverse transcriptase" evidence="2">
    <location>
        <begin position="528"/>
        <end position="665"/>
    </location>
</feature>
<dbReference type="InterPro" id="IPR053134">
    <property type="entry name" value="RNA-dir_DNA_polymerase"/>
</dbReference>
<organism evidence="5 6">
    <name type="scientific">Phoenix dactylifera</name>
    <name type="common">Date palm</name>
    <dbReference type="NCBI Taxonomy" id="42345"/>
    <lineage>
        <taxon>Eukaryota</taxon>
        <taxon>Viridiplantae</taxon>
        <taxon>Streptophyta</taxon>
        <taxon>Embryophyta</taxon>
        <taxon>Tracheophyta</taxon>
        <taxon>Spermatophyta</taxon>
        <taxon>Magnoliopsida</taxon>
        <taxon>Liliopsida</taxon>
        <taxon>Arecaceae</taxon>
        <taxon>Coryphoideae</taxon>
        <taxon>Phoeniceae</taxon>
        <taxon>Phoenix</taxon>
    </lineage>
</organism>
<name>A0A8B9A4P8_PHODC</name>
<evidence type="ECO:0000256" key="1">
    <source>
        <dbReference type="SAM" id="MobiDB-lite"/>
    </source>
</evidence>
<evidence type="ECO:0000313" key="6">
    <source>
        <dbReference type="RefSeq" id="XP_038978818.1"/>
    </source>
</evidence>
<reference evidence="6" key="1">
    <citation type="submission" date="2025-08" db="UniProtKB">
        <authorList>
            <consortium name="RefSeq"/>
        </authorList>
    </citation>
    <scope>IDENTIFICATION</scope>
    <source>
        <tissue evidence="6">Young leaves</tissue>
    </source>
</reference>
<protein>
    <submittedName>
        <fullName evidence="6">Uncharacterized protein LOC120109140</fullName>
    </submittedName>
</protein>
<gene>
    <name evidence="6" type="primary">LOC120109140</name>
</gene>
<dbReference type="InterPro" id="IPR041588">
    <property type="entry name" value="Integrase_H2C2"/>
</dbReference>
<keyword evidence="5" id="KW-1185">Reference proteome</keyword>
<dbReference type="Pfam" id="PF17921">
    <property type="entry name" value="Integrase_H2C2"/>
    <property type="match status" value="1"/>
</dbReference>
<accession>A0A8B9A4P8</accession>
<dbReference type="CDD" id="cd00303">
    <property type="entry name" value="retropepsin_like"/>
    <property type="match status" value="1"/>
</dbReference>
<dbReference type="PANTHER" id="PTHR24559:SF444">
    <property type="entry name" value="REVERSE TRANSCRIPTASE DOMAIN-CONTAINING PROTEIN"/>
    <property type="match status" value="1"/>
</dbReference>
<dbReference type="CDD" id="cd01647">
    <property type="entry name" value="RT_LTR"/>
    <property type="match status" value="1"/>
</dbReference>
<dbReference type="InterPro" id="IPR043502">
    <property type="entry name" value="DNA/RNA_pol_sf"/>
</dbReference>
<feature type="compositionally biased region" description="Polar residues" evidence="1">
    <location>
        <begin position="1"/>
        <end position="23"/>
    </location>
</feature>
<dbReference type="CDD" id="cd09274">
    <property type="entry name" value="RNase_HI_RT_Ty3"/>
    <property type="match status" value="1"/>
</dbReference>
<dbReference type="InterPro" id="IPR000477">
    <property type="entry name" value="RT_dom"/>
</dbReference>
<dbReference type="SUPFAM" id="SSF56672">
    <property type="entry name" value="DNA/RNA polymerases"/>
    <property type="match status" value="1"/>
</dbReference>
<dbReference type="Pfam" id="PF00078">
    <property type="entry name" value="RVT_1"/>
    <property type="match status" value="1"/>
</dbReference>
<dbReference type="Gene3D" id="2.40.70.10">
    <property type="entry name" value="Acid Proteases"/>
    <property type="match status" value="1"/>
</dbReference>
<dbReference type="InterPro" id="IPR021109">
    <property type="entry name" value="Peptidase_aspartic_dom_sf"/>
</dbReference>
<feature type="region of interest" description="Disordered" evidence="1">
    <location>
        <begin position="1"/>
        <end position="24"/>
    </location>
</feature>
<dbReference type="Gene3D" id="3.30.70.270">
    <property type="match status" value="1"/>
</dbReference>
<feature type="domain" description="Integrase zinc-binding" evidence="4">
    <location>
        <begin position="847"/>
        <end position="903"/>
    </location>
</feature>
<feature type="domain" description="Reverse transcriptase/retrotransposon-derived protein RNase H-like" evidence="3">
    <location>
        <begin position="670"/>
        <end position="719"/>
    </location>
</feature>
<dbReference type="PANTHER" id="PTHR24559">
    <property type="entry name" value="TRANSPOSON TY3-I GAG-POL POLYPROTEIN"/>
    <property type="match status" value="1"/>
</dbReference>
<dbReference type="FunFam" id="1.10.340.70:FF:000001">
    <property type="entry name" value="Retrovirus-related Pol polyprotein from transposon gypsy-like Protein"/>
    <property type="match status" value="1"/>
</dbReference>
<dbReference type="GeneID" id="120109140"/>
<dbReference type="InterPro" id="IPR041577">
    <property type="entry name" value="RT_RNaseH_2"/>
</dbReference>
<dbReference type="KEGG" id="pda:120109140"/>